<protein>
    <submittedName>
        <fullName evidence="2">474cb403-ee35-4da3-b532-2d46b2377c44</fullName>
    </submittedName>
</protein>
<evidence type="ECO:0000259" key="1">
    <source>
        <dbReference type="Pfam" id="PF12697"/>
    </source>
</evidence>
<dbReference type="SUPFAM" id="SSF53474">
    <property type="entry name" value="alpha/beta-Hydrolases"/>
    <property type="match status" value="1"/>
</dbReference>
<name>A0A3S4AYB6_9PEZI</name>
<accession>A0A3S4AYB6</accession>
<evidence type="ECO:0000313" key="3">
    <source>
        <dbReference type="Proteomes" id="UP000289323"/>
    </source>
</evidence>
<reference evidence="2 3" key="1">
    <citation type="submission" date="2018-04" db="EMBL/GenBank/DDBJ databases">
        <authorList>
            <person name="Huttner S."/>
            <person name="Dainat J."/>
        </authorList>
    </citation>
    <scope>NUCLEOTIDE SEQUENCE [LARGE SCALE GENOMIC DNA]</scope>
</reference>
<dbReference type="AlphaFoldDB" id="A0A3S4AYB6"/>
<dbReference type="InterPro" id="IPR000073">
    <property type="entry name" value="AB_hydrolase_1"/>
</dbReference>
<dbReference type="Proteomes" id="UP000289323">
    <property type="component" value="Unassembled WGS sequence"/>
</dbReference>
<evidence type="ECO:0000313" key="2">
    <source>
        <dbReference type="EMBL" id="SPQ26186.1"/>
    </source>
</evidence>
<dbReference type="Pfam" id="PF12697">
    <property type="entry name" value="Abhydrolase_6"/>
    <property type="match status" value="1"/>
</dbReference>
<dbReference type="EMBL" id="OUUZ01000016">
    <property type="protein sequence ID" value="SPQ26186.1"/>
    <property type="molecule type" value="Genomic_DNA"/>
</dbReference>
<dbReference type="PANTHER" id="PTHR43689">
    <property type="entry name" value="HYDROLASE"/>
    <property type="match status" value="1"/>
</dbReference>
<dbReference type="PANTHER" id="PTHR43689:SF8">
    <property type="entry name" value="ALPHA_BETA-HYDROLASES SUPERFAMILY PROTEIN"/>
    <property type="match status" value="1"/>
</dbReference>
<sequence length="325" mass="35552">MEDRSITLSTKPGASLHVSIFRPQAPEQNPLSDTLVVFLNGLMLPSASWSEAVSRLIDCRRESKQPVPALLCYDRYGQGKSEPDPTDAPDSPYGHDARAVVADLHQLLVQVSQDALRRRLEDLRLVLVCNSIGCALARLFAAEHPGRVEAFLFLDSMMANSDFVSVFPDPDDPAFDGGRSSQLPEGVTAEDLRHARAQARKLFHPDVPNAERLDRRQLRELLPRADGPALPDGPGGRSPLLTVVGHDWDVFAEQAEKGSMSVPKAVTNAYLNPTWGAYNEGLTRLVPAKGEVKIAKGCGHFIQKDDPAFVATEIDALLSEMQSRT</sequence>
<organism evidence="2 3">
    <name type="scientific">Thermothielavioides terrestris</name>
    <dbReference type="NCBI Taxonomy" id="2587410"/>
    <lineage>
        <taxon>Eukaryota</taxon>
        <taxon>Fungi</taxon>
        <taxon>Dikarya</taxon>
        <taxon>Ascomycota</taxon>
        <taxon>Pezizomycotina</taxon>
        <taxon>Sordariomycetes</taxon>
        <taxon>Sordariomycetidae</taxon>
        <taxon>Sordariales</taxon>
        <taxon>Chaetomiaceae</taxon>
        <taxon>Thermothielavioides</taxon>
    </lineage>
</organism>
<gene>
    <name evidence="2" type="ORF">TT172_LOCUS8605</name>
</gene>
<feature type="domain" description="AB hydrolase-1" evidence="1">
    <location>
        <begin position="36"/>
        <end position="311"/>
    </location>
</feature>
<proteinExistence type="predicted"/>
<dbReference type="Gene3D" id="3.40.50.1820">
    <property type="entry name" value="alpha/beta hydrolase"/>
    <property type="match status" value="1"/>
</dbReference>
<dbReference type="InterPro" id="IPR029058">
    <property type="entry name" value="AB_hydrolase_fold"/>
</dbReference>